<protein>
    <recommendedName>
        <fullName evidence="3">EF-hand domain-containing protein</fullName>
    </recommendedName>
</protein>
<dbReference type="PROSITE" id="PS00018">
    <property type="entry name" value="EF_HAND_1"/>
    <property type="match status" value="1"/>
</dbReference>
<gene>
    <name evidence="4" type="ORF">BN9_065200</name>
</gene>
<dbReference type="InterPro" id="IPR002048">
    <property type="entry name" value="EF_hand_dom"/>
</dbReference>
<dbReference type="EMBL" id="CAIX01000103">
    <property type="protein sequence ID" value="CCI45623.1"/>
    <property type="molecule type" value="Genomic_DNA"/>
</dbReference>
<dbReference type="PANTHER" id="PTHR34894">
    <property type="entry name" value="SAM-DEPENDENT METHYLTRANSFERASE RSMI, CONSERVED SITE"/>
    <property type="match status" value="1"/>
</dbReference>
<dbReference type="InterPro" id="IPR018247">
    <property type="entry name" value="EF_Hand_1_Ca_BS"/>
</dbReference>
<feature type="compositionally biased region" description="Basic and acidic residues" evidence="2">
    <location>
        <begin position="76"/>
        <end position="102"/>
    </location>
</feature>
<dbReference type="PANTHER" id="PTHR34894:SF5">
    <property type="entry name" value="EF-HAND DOMAIN-CONTAINING PROTEIN"/>
    <property type="match status" value="1"/>
</dbReference>
<dbReference type="STRING" id="65357.A0A024GFZ0"/>
<dbReference type="PROSITE" id="PS50222">
    <property type="entry name" value="EF_HAND_2"/>
    <property type="match status" value="1"/>
</dbReference>
<sequence>MKRQSLESSLPLLAPRSHASVARYRHSNELQKADNNVIRNDPALFSESQAAPTHNTMRSRKPKSNSPFLLSSQSAERLKKQKSDASDTFAERSQLKETTTKTSDAMHREYLLSESDRIMEDWVGVYDEEKHQFTSYALFIESKLDHIQQSLISVVGRPHPLETAACCATLWKMPGLLSCYQTLLQKLAIIVQSAVYGTSIQSSSSLSPQRISSMPMKDLVRYFYGQSAYFHKVQTLQTQYETFRNLKDPLVVQNLPWRDLLTIVGSTPLESLIDAIISVLPTSKYSLLITLLDRKRLANQRLEGTRQKRPWKIFVARPYFTDDESIQKESAHLNFTTVQSRNESIDDDVEIPVNAEELPCLSCTQIARVISISAHTFSTSGREMLIHALVDILEIESFKDVFKVFEKHARKQTLEHLELSDSLYHLGMVVRQIPEVPEVLFQLYLAMYSIDQRIVRGKEAQIKSLFFGKLLSSVMDSFFLSDLARNLSHEHWVVLCREMELLHPKKTESVLKSNDIPLISDLYSDKQRENPQGEERHTTIDDPMLDTFDQLQNLVQEFLADKQVHSARLSQMIRLILIPKLSNEKNIQSVLKSCWDRLSTDTKLQQFRQLFASFGNESQFSKVTILQLLDSAFTTLDPNDKKKWLQEKKIVIDEPEDKEIVEAISDDDPYQLGKFTSKLMKITIDTKFKWTECILKHLIADKQYRVYEGKLLKLIRKIQKHAKSTNAKMNITAATHAIEEILIPFGNSDRQKISQRLAEKMTQMAISIPLELEADIRSQMPINVSERTEKDIVSENWSVDSLRTEAVESEENRVNTLIRKEDSVSENIDLIALREPHTKSERQNPINVRMTATIATQTIDSMNTTKNLPSDSNATHQETNNNENSHDTIHEVESAVSVPALSLRTILSHNTGKKKRIHKINQNAVPRAISNLVTSWQMNVDQLAQFSKKTITAVLRSISEAYGDFLTSERRKKSSVESSVRSKKMTFAKSVYQSFLHSYGLPGIADIHLLALSIAVENYRSQHLRVEFFAQFLFQERNTKEMDSYLEFLEFLVCGEITKSSTAISSLSQTTTQSSVASRQRHQRISIPDKEIWLVSIEKAIEAAEHCFKAMKKQSVEHFCEKIAFSAKTKAENGVNVDVLLQLVLQEWRDEQVRRNNHLRDAFHAGDVDGDGQLTSAEFSKIILSIDRDREIGDILLMYSDTLRQTASSSIDANTFLQVAREYDLDKVPWDEEVELHTISSSVEDLDATWALGGVRVFFLGTLDVLSNGLSPTHSLRTCKGAGCGCLKCIVDGFIGFQKMRVDAKVAQSISQDVIVSDELVWTRFWHLMRQLHEATNDRTDTLAENGGLVMEAEVPRSNTSRRNAVPNFLFPNVKCVSGALGKAHDVEMEIFDSERIRMQFSHLYVQKDR</sequence>
<feature type="domain" description="EF-hand" evidence="3">
    <location>
        <begin position="1154"/>
        <end position="1189"/>
    </location>
</feature>
<feature type="compositionally biased region" description="Polar residues" evidence="2">
    <location>
        <begin position="46"/>
        <end position="56"/>
    </location>
</feature>
<dbReference type="GO" id="GO:0005509">
    <property type="term" value="F:calcium ion binding"/>
    <property type="evidence" value="ECO:0007669"/>
    <property type="project" value="InterPro"/>
</dbReference>
<name>A0A024GFZ0_9STRA</name>
<feature type="region of interest" description="Disordered" evidence="2">
    <location>
        <begin position="863"/>
        <end position="884"/>
    </location>
</feature>
<organism evidence="4 5">
    <name type="scientific">Albugo candida</name>
    <dbReference type="NCBI Taxonomy" id="65357"/>
    <lineage>
        <taxon>Eukaryota</taxon>
        <taxon>Sar</taxon>
        <taxon>Stramenopiles</taxon>
        <taxon>Oomycota</taxon>
        <taxon>Peronosporomycetes</taxon>
        <taxon>Albuginales</taxon>
        <taxon>Albuginaceae</taxon>
        <taxon>Albugo</taxon>
    </lineage>
</organism>
<evidence type="ECO:0000259" key="3">
    <source>
        <dbReference type="PROSITE" id="PS50222"/>
    </source>
</evidence>
<evidence type="ECO:0000256" key="2">
    <source>
        <dbReference type="SAM" id="MobiDB-lite"/>
    </source>
</evidence>
<dbReference type="InterPro" id="IPR011992">
    <property type="entry name" value="EF-hand-dom_pair"/>
</dbReference>
<dbReference type="InParanoid" id="A0A024GFZ0"/>
<evidence type="ECO:0000313" key="5">
    <source>
        <dbReference type="Proteomes" id="UP000053237"/>
    </source>
</evidence>
<proteinExistence type="predicted"/>
<comment type="caution">
    <text evidence="4">The sequence shown here is derived from an EMBL/GenBank/DDBJ whole genome shotgun (WGS) entry which is preliminary data.</text>
</comment>
<feature type="region of interest" description="Disordered" evidence="2">
    <location>
        <begin position="44"/>
        <end position="102"/>
    </location>
</feature>
<feature type="compositionally biased region" description="Polar residues" evidence="2">
    <location>
        <begin position="64"/>
        <end position="75"/>
    </location>
</feature>
<evidence type="ECO:0000313" key="4">
    <source>
        <dbReference type="EMBL" id="CCI45623.1"/>
    </source>
</evidence>
<accession>A0A024GFZ0</accession>
<reference evidence="4 5" key="1">
    <citation type="submission" date="2012-05" db="EMBL/GenBank/DDBJ databases">
        <title>Recombination and specialization in a pathogen metapopulation.</title>
        <authorList>
            <person name="Gardiner A."/>
            <person name="Kemen E."/>
            <person name="Schultz-Larsen T."/>
            <person name="MacLean D."/>
            <person name="Van Oosterhout C."/>
            <person name="Jones J.D.G."/>
        </authorList>
    </citation>
    <scope>NUCLEOTIDE SEQUENCE [LARGE SCALE GENOMIC DNA]</scope>
    <source>
        <strain evidence="4 5">Ac Nc2</strain>
    </source>
</reference>
<keyword evidence="5" id="KW-1185">Reference proteome</keyword>
<feature type="compositionally biased region" description="Polar residues" evidence="2">
    <location>
        <begin position="863"/>
        <end position="883"/>
    </location>
</feature>
<dbReference type="Proteomes" id="UP000053237">
    <property type="component" value="Unassembled WGS sequence"/>
</dbReference>
<dbReference type="SUPFAM" id="SSF47473">
    <property type="entry name" value="EF-hand"/>
    <property type="match status" value="1"/>
</dbReference>
<evidence type="ECO:0000256" key="1">
    <source>
        <dbReference type="ARBA" id="ARBA00022837"/>
    </source>
</evidence>
<dbReference type="OrthoDB" id="71445at2759"/>
<keyword evidence="1" id="KW-0106">Calcium</keyword>
<dbReference type="Gene3D" id="1.10.238.10">
    <property type="entry name" value="EF-hand"/>
    <property type="match status" value="1"/>
</dbReference>